<accession>A0A3N7EVI7</accession>
<proteinExistence type="predicted"/>
<reference evidence="1 2" key="1">
    <citation type="journal article" date="2006" name="Science">
        <title>The genome of black cottonwood, Populus trichocarpa (Torr. &amp; Gray).</title>
        <authorList>
            <person name="Tuskan G.A."/>
            <person name="Difazio S."/>
            <person name="Jansson S."/>
            <person name="Bohlmann J."/>
            <person name="Grigoriev I."/>
            <person name="Hellsten U."/>
            <person name="Putnam N."/>
            <person name="Ralph S."/>
            <person name="Rombauts S."/>
            <person name="Salamov A."/>
            <person name="Schein J."/>
            <person name="Sterck L."/>
            <person name="Aerts A."/>
            <person name="Bhalerao R.R."/>
            <person name="Bhalerao R.P."/>
            <person name="Blaudez D."/>
            <person name="Boerjan W."/>
            <person name="Brun A."/>
            <person name="Brunner A."/>
            <person name="Busov V."/>
            <person name="Campbell M."/>
            <person name="Carlson J."/>
            <person name="Chalot M."/>
            <person name="Chapman J."/>
            <person name="Chen G.L."/>
            <person name="Cooper D."/>
            <person name="Coutinho P.M."/>
            <person name="Couturier J."/>
            <person name="Covert S."/>
            <person name="Cronk Q."/>
            <person name="Cunningham R."/>
            <person name="Davis J."/>
            <person name="Degroeve S."/>
            <person name="Dejardin A."/>
            <person name="Depamphilis C."/>
            <person name="Detter J."/>
            <person name="Dirks B."/>
            <person name="Dubchak I."/>
            <person name="Duplessis S."/>
            <person name="Ehlting J."/>
            <person name="Ellis B."/>
            <person name="Gendler K."/>
            <person name="Goodstein D."/>
            <person name="Gribskov M."/>
            <person name="Grimwood J."/>
            <person name="Groover A."/>
            <person name="Gunter L."/>
            <person name="Hamberger B."/>
            <person name="Heinze B."/>
            <person name="Helariutta Y."/>
            <person name="Henrissat B."/>
            <person name="Holligan D."/>
            <person name="Holt R."/>
            <person name="Huang W."/>
            <person name="Islam-Faridi N."/>
            <person name="Jones S."/>
            <person name="Jones-Rhoades M."/>
            <person name="Jorgensen R."/>
            <person name="Joshi C."/>
            <person name="Kangasjarvi J."/>
            <person name="Karlsson J."/>
            <person name="Kelleher C."/>
            <person name="Kirkpatrick R."/>
            <person name="Kirst M."/>
            <person name="Kohler A."/>
            <person name="Kalluri U."/>
            <person name="Larimer F."/>
            <person name="Leebens-Mack J."/>
            <person name="Leple J.C."/>
            <person name="Locascio P."/>
            <person name="Lou Y."/>
            <person name="Lucas S."/>
            <person name="Martin F."/>
            <person name="Montanini B."/>
            <person name="Napoli C."/>
            <person name="Nelson D.R."/>
            <person name="Nelson C."/>
            <person name="Nieminen K."/>
            <person name="Nilsson O."/>
            <person name="Pereda V."/>
            <person name="Peter G."/>
            <person name="Philippe R."/>
            <person name="Pilate G."/>
            <person name="Poliakov A."/>
            <person name="Razumovskaya J."/>
            <person name="Richardson P."/>
            <person name="Rinaldi C."/>
            <person name="Ritland K."/>
            <person name="Rouze P."/>
            <person name="Ryaboy D."/>
            <person name="Schmutz J."/>
            <person name="Schrader J."/>
            <person name="Segerman B."/>
            <person name="Shin H."/>
            <person name="Siddiqui A."/>
            <person name="Sterky F."/>
            <person name="Terry A."/>
            <person name="Tsai C.J."/>
            <person name="Uberbacher E."/>
            <person name="Unneberg P."/>
            <person name="Vahala J."/>
            <person name="Wall K."/>
            <person name="Wessler S."/>
            <person name="Yang G."/>
            <person name="Yin T."/>
            <person name="Douglas C."/>
            <person name="Marra M."/>
            <person name="Sandberg G."/>
            <person name="Van de Peer Y."/>
            <person name="Rokhsar D."/>
        </authorList>
    </citation>
    <scope>NUCLEOTIDE SEQUENCE [LARGE SCALE GENOMIC DNA]</scope>
    <source>
        <strain evidence="2">cv. Nisqually</strain>
    </source>
</reference>
<dbReference type="InParanoid" id="A0A3N7EVI7"/>
<dbReference type="Proteomes" id="UP000006729">
    <property type="component" value="Chromosome 5"/>
</dbReference>
<evidence type="ECO:0000313" key="2">
    <source>
        <dbReference type="Proteomes" id="UP000006729"/>
    </source>
</evidence>
<sequence length="38" mass="4219">MTSSRRAKYKQIEKSESERGCIQHLSIASRKVALLAAA</sequence>
<protein>
    <submittedName>
        <fullName evidence="1">Uncharacterized protein</fullName>
    </submittedName>
</protein>
<name>A0A3N7EVI7_POPTR</name>
<dbReference type="AlphaFoldDB" id="A0A3N7EVI7"/>
<keyword evidence="2" id="KW-1185">Reference proteome</keyword>
<organism evidence="1 2">
    <name type="scientific">Populus trichocarpa</name>
    <name type="common">Western balsam poplar</name>
    <name type="synonym">Populus balsamifera subsp. trichocarpa</name>
    <dbReference type="NCBI Taxonomy" id="3694"/>
    <lineage>
        <taxon>Eukaryota</taxon>
        <taxon>Viridiplantae</taxon>
        <taxon>Streptophyta</taxon>
        <taxon>Embryophyta</taxon>
        <taxon>Tracheophyta</taxon>
        <taxon>Spermatophyta</taxon>
        <taxon>Magnoliopsida</taxon>
        <taxon>eudicotyledons</taxon>
        <taxon>Gunneridae</taxon>
        <taxon>Pentapetalae</taxon>
        <taxon>rosids</taxon>
        <taxon>fabids</taxon>
        <taxon>Malpighiales</taxon>
        <taxon>Salicaceae</taxon>
        <taxon>Saliceae</taxon>
        <taxon>Populus</taxon>
    </lineage>
</organism>
<evidence type="ECO:0000313" key="1">
    <source>
        <dbReference type="EMBL" id="RQO89827.1"/>
    </source>
</evidence>
<gene>
    <name evidence="1" type="ORF">POPTR_005G008450</name>
</gene>
<dbReference type="EMBL" id="CM009294">
    <property type="protein sequence ID" value="RQO89827.1"/>
    <property type="molecule type" value="Genomic_DNA"/>
</dbReference>